<comment type="subunit">
    <text evidence="12">Homodimer.</text>
</comment>
<dbReference type="GO" id="GO:0005829">
    <property type="term" value="C:cytosol"/>
    <property type="evidence" value="ECO:0007669"/>
    <property type="project" value="TreeGrafter"/>
</dbReference>
<dbReference type="HAMAP" id="MF_01987">
    <property type="entry name" value="Ribokinase"/>
    <property type="match status" value="1"/>
</dbReference>
<comment type="pathway">
    <text evidence="12">Carbohydrate metabolism; D-ribose degradation; D-ribose 5-phosphate from beta-D-ribopyranose: step 2/2.</text>
</comment>
<dbReference type="InterPro" id="IPR029056">
    <property type="entry name" value="Ribokinase-like"/>
</dbReference>
<evidence type="ECO:0000313" key="14">
    <source>
        <dbReference type="EMBL" id="WKN35022.1"/>
    </source>
</evidence>
<feature type="active site" description="Proton acceptor" evidence="12">
    <location>
        <position position="253"/>
    </location>
</feature>
<feature type="binding site" evidence="12">
    <location>
        <position position="253"/>
    </location>
    <ligand>
        <name>substrate</name>
    </ligand>
</feature>
<accession>A0AA49JIH0</accession>
<dbReference type="Gene3D" id="3.40.1190.20">
    <property type="match status" value="1"/>
</dbReference>
<dbReference type="GO" id="GO:0004747">
    <property type="term" value="F:ribokinase activity"/>
    <property type="evidence" value="ECO:0007669"/>
    <property type="project" value="UniProtKB-UniRule"/>
</dbReference>
<evidence type="ECO:0000256" key="12">
    <source>
        <dbReference type="HAMAP-Rule" id="MF_01987"/>
    </source>
</evidence>
<comment type="activity regulation">
    <text evidence="12">Activated by a monovalent cation that binds near, but not in, the active site. The most likely occupant of the site in vivo is potassium. Ion binding induces a conformational change that may alter substrate affinity.</text>
</comment>
<dbReference type="InterPro" id="IPR011877">
    <property type="entry name" value="Ribokinase"/>
</dbReference>
<dbReference type="SUPFAM" id="SSF53613">
    <property type="entry name" value="Ribokinase-like"/>
    <property type="match status" value="1"/>
</dbReference>
<keyword evidence="9 12" id="KW-0460">Magnesium</keyword>
<feature type="binding site" evidence="12">
    <location>
        <position position="247"/>
    </location>
    <ligand>
        <name>K(+)</name>
        <dbReference type="ChEBI" id="CHEBI:29103"/>
    </ligand>
</feature>
<feature type="binding site" evidence="12">
    <location>
        <begin position="252"/>
        <end position="253"/>
    </location>
    <ligand>
        <name>ATP</name>
        <dbReference type="ChEBI" id="CHEBI:30616"/>
    </ligand>
</feature>
<dbReference type="InterPro" id="IPR011611">
    <property type="entry name" value="PfkB_dom"/>
</dbReference>
<evidence type="ECO:0000259" key="13">
    <source>
        <dbReference type="Pfam" id="PF00294"/>
    </source>
</evidence>
<reference evidence="14" key="1">
    <citation type="journal article" date="2023" name="Comput. Struct. Biotechnol. J.">
        <title>Discovery of a novel marine Bacteroidetes with a rich repertoire of carbohydrate-active enzymes.</title>
        <authorList>
            <person name="Chen B."/>
            <person name="Liu G."/>
            <person name="Chen Q."/>
            <person name="Wang H."/>
            <person name="Liu L."/>
            <person name="Tang K."/>
        </authorList>
    </citation>
    <scope>NUCLEOTIDE SEQUENCE</scope>
    <source>
        <strain evidence="14">TK19036</strain>
    </source>
</reference>
<gene>
    <name evidence="12 14" type="primary">rbsK</name>
    <name evidence="14" type="ORF">K4G66_21835</name>
</gene>
<dbReference type="PIRSF" id="PIRSF000535">
    <property type="entry name" value="1PFK/6PFK/LacC"/>
    <property type="match status" value="1"/>
</dbReference>
<keyword evidence="4 12" id="KW-0808">Transferase</keyword>
<keyword evidence="12" id="KW-0963">Cytoplasm</keyword>
<evidence type="ECO:0000256" key="4">
    <source>
        <dbReference type="ARBA" id="ARBA00022679"/>
    </source>
</evidence>
<comment type="subcellular location">
    <subcellularLocation>
        <location evidence="12">Cytoplasm</location>
    </subcellularLocation>
</comment>
<comment type="similarity">
    <text evidence="1">Belongs to the carbohydrate kinase pfkB family.</text>
</comment>
<feature type="binding site" evidence="12">
    <location>
        <position position="283"/>
    </location>
    <ligand>
        <name>K(+)</name>
        <dbReference type="ChEBI" id="CHEBI:29103"/>
    </ligand>
</feature>
<feature type="binding site" evidence="12">
    <location>
        <position position="292"/>
    </location>
    <ligand>
        <name>K(+)</name>
        <dbReference type="ChEBI" id="CHEBI:29103"/>
    </ligand>
</feature>
<keyword evidence="11 12" id="KW-0119">Carbohydrate metabolism</keyword>
<protein>
    <recommendedName>
        <fullName evidence="3 12">Ribokinase</fullName>
        <shortName evidence="12">RK</shortName>
        <ecNumber evidence="2 12">2.7.1.15</ecNumber>
    </recommendedName>
</protein>
<feature type="binding site" evidence="12">
    <location>
        <position position="288"/>
    </location>
    <ligand>
        <name>K(+)</name>
        <dbReference type="ChEBI" id="CHEBI:29103"/>
    </ligand>
</feature>
<dbReference type="AlphaFoldDB" id="A0AA49JIH0"/>
<dbReference type="InterPro" id="IPR002139">
    <property type="entry name" value="Ribo/fructo_kinase"/>
</dbReference>
<keyword evidence="8 12" id="KW-0067">ATP-binding</keyword>
<dbReference type="GO" id="GO:0019303">
    <property type="term" value="P:D-ribose catabolic process"/>
    <property type="evidence" value="ECO:0007669"/>
    <property type="project" value="UniProtKB-UniRule"/>
</dbReference>
<feature type="binding site" evidence="12">
    <location>
        <begin position="12"/>
        <end position="14"/>
    </location>
    <ligand>
        <name>substrate</name>
    </ligand>
</feature>
<dbReference type="PANTHER" id="PTHR10584:SF166">
    <property type="entry name" value="RIBOKINASE"/>
    <property type="match status" value="1"/>
</dbReference>
<dbReference type="GO" id="GO:0046872">
    <property type="term" value="F:metal ion binding"/>
    <property type="evidence" value="ECO:0007669"/>
    <property type="project" value="UniProtKB-KW"/>
</dbReference>
<evidence type="ECO:0000256" key="1">
    <source>
        <dbReference type="ARBA" id="ARBA00005380"/>
    </source>
</evidence>
<keyword evidence="10 12" id="KW-0630">Potassium</keyword>
<evidence type="ECO:0000256" key="7">
    <source>
        <dbReference type="ARBA" id="ARBA00022777"/>
    </source>
</evidence>
<evidence type="ECO:0000256" key="6">
    <source>
        <dbReference type="ARBA" id="ARBA00022741"/>
    </source>
</evidence>
<feature type="domain" description="Carbohydrate kinase PfkB" evidence="13">
    <location>
        <begin position="3"/>
        <end position="295"/>
    </location>
</feature>
<comment type="similarity">
    <text evidence="12">Belongs to the carbohydrate kinase PfkB family. Ribokinase subfamily.</text>
</comment>
<evidence type="ECO:0000256" key="2">
    <source>
        <dbReference type="ARBA" id="ARBA00012035"/>
    </source>
</evidence>
<proteinExistence type="inferred from homology"/>
<comment type="catalytic activity">
    <reaction evidence="12">
        <text>D-ribose + ATP = D-ribose 5-phosphate + ADP + H(+)</text>
        <dbReference type="Rhea" id="RHEA:13697"/>
        <dbReference type="ChEBI" id="CHEBI:15378"/>
        <dbReference type="ChEBI" id="CHEBI:30616"/>
        <dbReference type="ChEBI" id="CHEBI:47013"/>
        <dbReference type="ChEBI" id="CHEBI:78346"/>
        <dbReference type="ChEBI" id="CHEBI:456216"/>
        <dbReference type="EC" id="2.7.1.15"/>
    </reaction>
</comment>
<dbReference type="InterPro" id="IPR002173">
    <property type="entry name" value="Carboh/pur_kinase_PfkB_CS"/>
</dbReference>
<evidence type="ECO:0000256" key="5">
    <source>
        <dbReference type="ARBA" id="ARBA00022723"/>
    </source>
</evidence>
<sequence>MNQSIVVIGSSNIDMIAQVSHFPKPGETVGNAQYSQAYGGKGANQAVAAARAGGGVTFITSVGHDLFGQTMLQNFINEGINTDYIVQQRQTPSGTALILVNEAGENCIAVAPGANAELSSQLIDEARIAISGAEIILLQLEIPVETVSYVADLASSLGKKVMLNPAPAQALDDSLLKKLHFLVLNETEAELLVGHPVQNQQQVAEAAQQLLQKRIETVIITLGARGAYFATRREQQMVPAYRVQPVDTTGAGDVFCGALATALSKGQKLATAVQFANAAAGLATTKLGAQPSAPTEDAVKALIKEYAFQQEVDF</sequence>
<dbReference type="CDD" id="cd01174">
    <property type="entry name" value="ribokinase"/>
    <property type="match status" value="1"/>
</dbReference>
<dbReference type="NCBIfam" id="TIGR02152">
    <property type="entry name" value="D_ribokin_bact"/>
    <property type="match status" value="1"/>
</dbReference>
<feature type="binding site" evidence="12">
    <location>
        <position position="141"/>
    </location>
    <ligand>
        <name>substrate</name>
    </ligand>
</feature>
<feature type="binding site" evidence="12">
    <location>
        <position position="286"/>
    </location>
    <ligand>
        <name>K(+)</name>
        <dbReference type="ChEBI" id="CHEBI:29103"/>
    </ligand>
</feature>
<feature type="binding site" evidence="12">
    <location>
        <begin position="221"/>
        <end position="226"/>
    </location>
    <ligand>
        <name>ATP</name>
        <dbReference type="ChEBI" id="CHEBI:30616"/>
    </ligand>
</feature>
<reference evidence="14" key="2">
    <citation type="journal article" date="2024" name="Antonie Van Leeuwenhoek">
        <title>Roseihalotalea indica gen. nov., sp. nov., a halophilic Bacteroidetes from mesopelagic Southwest Indian Ocean with higher carbohydrate metabolic potential.</title>
        <authorList>
            <person name="Chen B."/>
            <person name="Zhang M."/>
            <person name="Lin D."/>
            <person name="Ye J."/>
            <person name="Tang K."/>
        </authorList>
    </citation>
    <scope>NUCLEOTIDE SEQUENCE</scope>
    <source>
        <strain evidence="14">TK19036</strain>
    </source>
</reference>
<organism evidence="14">
    <name type="scientific">Roseihalotalea indica</name>
    <dbReference type="NCBI Taxonomy" id="2867963"/>
    <lineage>
        <taxon>Bacteria</taxon>
        <taxon>Pseudomonadati</taxon>
        <taxon>Bacteroidota</taxon>
        <taxon>Cytophagia</taxon>
        <taxon>Cytophagales</taxon>
        <taxon>Catalimonadaceae</taxon>
        <taxon>Roseihalotalea</taxon>
    </lineage>
</organism>
<dbReference type="PROSITE" id="PS00584">
    <property type="entry name" value="PFKB_KINASES_2"/>
    <property type="match status" value="1"/>
</dbReference>
<comment type="function">
    <text evidence="12">Catalyzes the phosphorylation of ribose at O-5 in a reaction requiring ATP and magnesium. The resulting D-ribose-5-phosphate can then be used either for sythesis of nucleotides, histidine, and tryptophan, or as a component of the pentose phosphate pathway.</text>
</comment>
<dbReference type="InterPro" id="IPR017583">
    <property type="entry name" value="Tagatose/fructose_Pkinase"/>
</dbReference>
<evidence type="ECO:0000256" key="11">
    <source>
        <dbReference type="ARBA" id="ARBA00023277"/>
    </source>
</evidence>
<dbReference type="Pfam" id="PF00294">
    <property type="entry name" value="PfkB"/>
    <property type="match status" value="1"/>
</dbReference>
<feature type="binding site" evidence="12">
    <location>
        <begin position="40"/>
        <end position="44"/>
    </location>
    <ligand>
        <name>substrate</name>
    </ligand>
</feature>
<evidence type="ECO:0000256" key="8">
    <source>
        <dbReference type="ARBA" id="ARBA00022840"/>
    </source>
</evidence>
<dbReference type="EMBL" id="CP120682">
    <property type="protein sequence ID" value="WKN35022.1"/>
    <property type="molecule type" value="Genomic_DNA"/>
</dbReference>
<dbReference type="GO" id="GO:0005524">
    <property type="term" value="F:ATP binding"/>
    <property type="evidence" value="ECO:0007669"/>
    <property type="project" value="UniProtKB-UniRule"/>
</dbReference>
<keyword evidence="6 12" id="KW-0547">Nucleotide-binding</keyword>
<feature type="binding site" evidence="12">
    <location>
        <position position="249"/>
    </location>
    <ligand>
        <name>K(+)</name>
        <dbReference type="ChEBI" id="CHEBI:29103"/>
    </ligand>
</feature>
<dbReference type="PANTHER" id="PTHR10584">
    <property type="entry name" value="SUGAR KINASE"/>
    <property type="match status" value="1"/>
</dbReference>
<comment type="cofactor">
    <cofactor evidence="12">
        <name>Mg(2+)</name>
        <dbReference type="ChEBI" id="CHEBI:18420"/>
    </cofactor>
    <text evidence="12">Requires a divalent cation, most likely magnesium in vivo, as an electrophilic catalyst to aid phosphoryl group transfer. It is the chelate of the metal and the nucleotide that is the actual substrate.</text>
</comment>
<dbReference type="EC" id="2.7.1.15" evidence="2 12"/>
<dbReference type="PRINTS" id="PR00990">
    <property type="entry name" value="RIBOKINASE"/>
</dbReference>
<keyword evidence="5 12" id="KW-0479">Metal-binding</keyword>
<evidence type="ECO:0000256" key="3">
    <source>
        <dbReference type="ARBA" id="ARBA00016943"/>
    </source>
</evidence>
<evidence type="ECO:0000256" key="10">
    <source>
        <dbReference type="ARBA" id="ARBA00022958"/>
    </source>
</evidence>
<feature type="binding site" evidence="12">
    <location>
        <position position="277"/>
    </location>
    <ligand>
        <name>ATP</name>
        <dbReference type="ChEBI" id="CHEBI:30616"/>
    </ligand>
</feature>
<name>A0AA49JIH0_9BACT</name>
<comment type="caution">
    <text evidence="12">Lacks conserved residue(s) required for the propagation of feature annotation.</text>
</comment>
<feature type="binding site" evidence="12">
    <location>
        <position position="185"/>
    </location>
    <ligand>
        <name>ATP</name>
        <dbReference type="ChEBI" id="CHEBI:30616"/>
    </ligand>
</feature>
<keyword evidence="7 12" id="KW-0418">Kinase</keyword>
<evidence type="ECO:0000256" key="9">
    <source>
        <dbReference type="ARBA" id="ARBA00022842"/>
    </source>
</evidence>